<evidence type="ECO:0000256" key="1">
    <source>
        <dbReference type="SAM" id="MobiDB-lite"/>
    </source>
</evidence>
<proteinExistence type="predicted"/>
<feature type="region of interest" description="Disordered" evidence="1">
    <location>
        <begin position="1"/>
        <end position="24"/>
    </location>
</feature>
<evidence type="ECO:0000256" key="2">
    <source>
        <dbReference type="SAM" id="Phobius"/>
    </source>
</evidence>
<name>A0ABT5T1P6_9PSEU</name>
<dbReference type="EMBL" id="JAQZAO010000017">
    <property type="protein sequence ID" value="MDD7968934.1"/>
    <property type="molecule type" value="Genomic_DNA"/>
</dbReference>
<gene>
    <name evidence="3" type="ORF">PGB27_26600</name>
</gene>
<protein>
    <submittedName>
        <fullName evidence="3">Uncharacterized protein</fullName>
    </submittedName>
</protein>
<organism evidence="3 4">
    <name type="scientific">Actinomycetospora lemnae</name>
    <dbReference type="NCBI Taxonomy" id="3019891"/>
    <lineage>
        <taxon>Bacteria</taxon>
        <taxon>Bacillati</taxon>
        <taxon>Actinomycetota</taxon>
        <taxon>Actinomycetes</taxon>
        <taxon>Pseudonocardiales</taxon>
        <taxon>Pseudonocardiaceae</taxon>
        <taxon>Actinomycetospora</taxon>
    </lineage>
</organism>
<feature type="compositionally biased region" description="Basic and acidic residues" evidence="1">
    <location>
        <begin position="7"/>
        <end position="22"/>
    </location>
</feature>
<comment type="caution">
    <text evidence="3">The sequence shown here is derived from an EMBL/GenBank/DDBJ whole genome shotgun (WGS) entry which is preliminary data.</text>
</comment>
<accession>A0ABT5T1P6</accession>
<reference evidence="3 4" key="1">
    <citation type="submission" date="2023-02" db="EMBL/GenBank/DDBJ databases">
        <title>Genome sequencing required for Actinomycetospora new species description.</title>
        <authorList>
            <person name="Saimee Y."/>
            <person name="Duangmal K."/>
        </authorList>
    </citation>
    <scope>NUCLEOTIDE SEQUENCE [LARGE SCALE GENOMIC DNA]</scope>
    <source>
        <strain evidence="3 4">DW7H6</strain>
    </source>
</reference>
<evidence type="ECO:0000313" key="4">
    <source>
        <dbReference type="Proteomes" id="UP001300763"/>
    </source>
</evidence>
<keyword evidence="2" id="KW-0812">Transmembrane</keyword>
<keyword evidence="2" id="KW-0472">Membrane</keyword>
<dbReference type="Proteomes" id="UP001300763">
    <property type="component" value="Unassembled WGS sequence"/>
</dbReference>
<sequence length="158" mass="17460">MTAPSGPREHGEHGEHKEHYEPPKQSVRGQLLDAVVVLALIFVTLFATTYLTESTDTTTTPARPLAELPLTPGEREQYQKMIDSGVADLETITAGVEANQPSEDKYAIDVLALVGTAVLLAAYLAFVYRVSFREYREVVEERFGARTPDHDEEPGRTS</sequence>
<keyword evidence="2" id="KW-1133">Transmembrane helix</keyword>
<feature type="transmembrane region" description="Helical" evidence="2">
    <location>
        <begin position="106"/>
        <end position="126"/>
    </location>
</feature>
<evidence type="ECO:0000313" key="3">
    <source>
        <dbReference type="EMBL" id="MDD7968934.1"/>
    </source>
</evidence>
<keyword evidence="4" id="KW-1185">Reference proteome</keyword>
<dbReference type="RefSeq" id="WP_274203467.1">
    <property type="nucleotide sequence ID" value="NZ_JAQZAO010000017.1"/>
</dbReference>
<feature type="transmembrane region" description="Helical" evidence="2">
    <location>
        <begin position="31"/>
        <end position="51"/>
    </location>
</feature>